<dbReference type="PANTHER" id="PTHR45436:SF5">
    <property type="entry name" value="SENSOR HISTIDINE KINASE TRCS"/>
    <property type="match status" value="1"/>
</dbReference>
<dbReference type="CDD" id="cd06225">
    <property type="entry name" value="HAMP"/>
    <property type="match status" value="1"/>
</dbReference>
<keyword evidence="9" id="KW-0902">Two-component regulatory system</keyword>
<evidence type="ECO:0000259" key="12">
    <source>
        <dbReference type="PROSITE" id="PS50906"/>
    </source>
</evidence>
<feature type="region of interest" description="Disordered" evidence="10">
    <location>
        <begin position="674"/>
        <end position="754"/>
    </location>
</feature>
<dbReference type="Pfam" id="PF08376">
    <property type="entry name" value="NIT"/>
    <property type="match status" value="1"/>
</dbReference>
<comment type="catalytic activity">
    <reaction evidence="1">
        <text>ATP + protein L-histidine = ADP + protein N-phospho-L-histidine.</text>
        <dbReference type="EC" id="2.7.13.3"/>
    </reaction>
</comment>
<dbReference type="SMART" id="SM00304">
    <property type="entry name" value="HAMP"/>
    <property type="match status" value="1"/>
</dbReference>
<proteinExistence type="predicted"/>
<protein>
    <recommendedName>
        <fullName evidence="3">histidine kinase</fullName>
        <ecNumber evidence="3">2.7.13.3</ecNumber>
    </recommendedName>
</protein>
<dbReference type="PROSITE" id="PS50885">
    <property type="entry name" value="HAMP"/>
    <property type="match status" value="1"/>
</dbReference>
<evidence type="ECO:0000256" key="8">
    <source>
        <dbReference type="ARBA" id="ARBA00022989"/>
    </source>
</evidence>
<feature type="compositionally biased region" description="Basic and acidic residues" evidence="10">
    <location>
        <begin position="901"/>
        <end position="911"/>
    </location>
</feature>
<evidence type="ECO:0000256" key="1">
    <source>
        <dbReference type="ARBA" id="ARBA00000085"/>
    </source>
</evidence>
<evidence type="ECO:0000256" key="9">
    <source>
        <dbReference type="ARBA" id="ARBA00023012"/>
    </source>
</evidence>
<keyword evidence="4" id="KW-0597">Phosphoprotein</keyword>
<evidence type="ECO:0000256" key="4">
    <source>
        <dbReference type="ARBA" id="ARBA00022553"/>
    </source>
</evidence>
<name>A0ABQ3Y0Y5_9ACTN</name>
<feature type="region of interest" description="Disordered" evidence="10">
    <location>
        <begin position="959"/>
        <end position="990"/>
    </location>
</feature>
<dbReference type="InterPro" id="IPR050428">
    <property type="entry name" value="TCS_sensor_his_kinase"/>
</dbReference>
<evidence type="ECO:0000256" key="7">
    <source>
        <dbReference type="ARBA" id="ARBA00022777"/>
    </source>
</evidence>
<keyword evidence="7 13" id="KW-0418">Kinase</keyword>
<sequence>MRTTRYWSIRSKIIALAAVPLTALLALWLFATALTAGPAFNLLSARTVLDTVGNPGIELVGHLQRERLFSVEYLSAKGPIPRTLQDQRAATDKAIADFRRQAGSDKAHDAASDALRARIGQFFTQLDSLAGNRDHIDKREMDAIGGQNLYNSVIASGFQTFAATATFDDERIDRELRALTTVGQGQEYLSRVDALVGGATARGRFDPETRSQLIQDVGTARFLLGQGVEDMSAADRTAYGKMNGGDTFSRLDALLTALVQQSRDGVVSPVSSEEFRPVYVAAARELRAFETAATDSLTERARPVAQTILVRLGLAGILGLAALVVSVLLSIKVGRSIVGRLRRLHGEAREMATERLPMVVRRLQRGENVDVDVETPPLEYGRDEIGQLGQAFNEVQRTAVQSAVEEAGVRRGLNEVFLNIARRSQTLLHRQLALLDRMERRETEPQELEDLYRVDHLATRMRRHAEDLVILAGAAPGRGWRNPVPVIDVIRGAISEVEDYKRVDIRSVESASVLGRAVGDVIHLLAELLENAASFSPPHTRVQVSGQVLPNGYAVEIEDRGLGMTQEAIDEANRRLVEPPDFDPADSARLGLFVVAQLANRHGIRVSLRPSAFAGVTAIVLVPGELVAPGAGPAALPSGGATKERPLVGSGTDDPSRHSLATLQWNGTEELRQVTVPGRPVTINGTATEPAEAPAAEPPAAPAVGGPAPSSIAEGLSEDGLVRRKRARRPADLAAMDAADTVPGATLPQREAPEAVIPLPQREAPEAVIPLPRRDAPEPEVLPHRGAGPVMPTSAAPLFPTALPTGAPSAAPTSAAPMFVAPTSPAAPPAGADEIDDGLPKRVRQASLAPQLRRTSRPAEEPEPAATLRSPEQVRSIMSALQSGTTRGRIDASRYLGDAPKGGEHGKRNDMPSRATDSASEDRSNADDTDIERPSNGGSFADAATVSFPAIVNVALAREREASSGGGEDAAGDRATEPGSNDVTRPEKDA</sequence>
<dbReference type="Pfam" id="PF00672">
    <property type="entry name" value="HAMP"/>
    <property type="match status" value="1"/>
</dbReference>
<keyword evidence="8" id="KW-1133">Transmembrane helix</keyword>
<feature type="domain" description="NIT" evidence="12">
    <location>
        <begin position="54"/>
        <end position="304"/>
    </location>
</feature>
<evidence type="ECO:0000259" key="11">
    <source>
        <dbReference type="PROSITE" id="PS50885"/>
    </source>
</evidence>
<evidence type="ECO:0000313" key="14">
    <source>
        <dbReference type="Proteomes" id="UP000609879"/>
    </source>
</evidence>
<dbReference type="Gene3D" id="3.30.565.10">
    <property type="entry name" value="Histidine kinase-like ATPase, C-terminal domain"/>
    <property type="match status" value="1"/>
</dbReference>
<dbReference type="SUPFAM" id="SSF55874">
    <property type="entry name" value="ATPase domain of HSP90 chaperone/DNA topoisomerase II/histidine kinase"/>
    <property type="match status" value="1"/>
</dbReference>
<evidence type="ECO:0000313" key="13">
    <source>
        <dbReference type="EMBL" id="GID73649.1"/>
    </source>
</evidence>
<feature type="region of interest" description="Disordered" evidence="10">
    <location>
        <begin position="847"/>
        <end position="946"/>
    </location>
</feature>
<dbReference type="Pfam" id="PF02518">
    <property type="entry name" value="HATPase_c"/>
    <property type="match status" value="1"/>
</dbReference>
<dbReference type="PANTHER" id="PTHR45436">
    <property type="entry name" value="SENSOR HISTIDINE KINASE YKOH"/>
    <property type="match status" value="1"/>
</dbReference>
<dbReference type="Gene3D" id="6.10.340.10">
    <property type="match status" value="1"/>
</dbReference>
<keyword evidence="6" id="KW-0812">Transmembrane</keyword>
<gene>
    <name evidence="13" type="ORF">Ade02nite_22900</name>
</gene>
<dbReference type="InterPro" id="IPR003594">
    <property type="entry name" value="HATPase_dom"/>
</dbReference>
<dbReference type="InterPro" id="IPR013587">
    <property type="entry name" value="Nitrate/nitrite_sensing"/>
</dbReference>
<evidence type="ECO:0000256" key="10">
    <source>
        <dbReference type="SAM" id="MobiDB-lite"/>
    </source>
</evidence>
<feature type="domain" description="HAMP" evidence="11">
    <location>
        <begin position="335"/>
        <end position="404"/>
    </location>
</feature>
<keyword evidence="5" id="KW-0808">Transferase</keyword>
<dbReference type="SMART" id="SM00387">
    <property type="entry name" value="HATPase_c"/>
    <property type="match status" value="1"/>
</dbReference>
<evidence type="ECO:0000256" key="3">
    <source>
        <dbReference type="ARBA" id="ARBA00012438"/>
    </source>
</evidence>
<feature type="region of interest" description="Disordered" evidence="10">
    <location>
        <begin position="634"/>
        <end position="659"/>
    </location>
</feature>
<dbReference type="RefSeq" id="WP_203761567.1">
    <property type="nucleotide sequence ID" value="NZ_BAAABO010000027.1"/>
</dbReference>
<evidence type="ECO:0000256" key="2">
    <source>
        <dbReference type="ARBA" id="ARBA00004370"/>
    </source>
</evidence>
<reference evidence="13 14" key="1">
    <citation type="submission" date="2021-01" db="EMBL/GenBank/DDBJ databases">
        <title>Whole genome shotgun sequence of Actinoplanes deccanensis NBRC 13994.</title>
        <authorList>
            <person name="Komaki H."/>
            <person name="Tamura T."/>
        </authorList>
    </citation>
    <scope>NUCLEOTIDE SEQUENCE [LARGE SCALE GENOMIC DNA]</scope>
    <source>
        <strain evidence="13 14">NBRC 13994</strain>
    </source>
</reference>
<dbReference type="GO" id="GO:0016301">
    <property type="term" value="F:kinase activity"/>
    <property type="evidence" value="ECO:0007669"/>
    <property type="project" value="UniProtKB-KW"/>
</dbReference>
<dbReference type="InterPro" id="IPR036890">
    <property type="entry name" value="HATPase_C_sf"/>
</dbReference>
<keyword evidence="8" id="KW-0472">Membrane</keyword>
<dbReference type="InterPro" id="IPR003660">
    <property type="entry name" value="HAMP_dom"/>
</dbReference>
<feature type="compositionally biased region" description="Low complexity" evidence="10">
    <location>
        <begin position="685"/>
        <end position="695"/>
    </location>
</feature>
<evidence type="ECO:0000256" key="6">
    <source>
        <dbReference type="ARBA" id="ARBA00022692"/>
    </source>
</evidence>
<dbReference type="InterPro" id="IPR010910">
    <property type="entry name" value="Nitrate/nitrite_sensing_bac"/>
</dbReference>
<accession>A0ABQ3Y0Y5</accession>
<comment type="subcellular location">
    <subcellularLocation>
        <location evidence="2">Membrane</location>
    </subcellularLocation>
</comment>
<dbReference type="Proteomes" id="UP000609879">
    <property type="component" value="Unassembled WGS sequence"/>
</dbReference>
<evidence type="ECO:0000256" key="5">
    <source>
        <dbReference type="ARBA" id="ARBA00022679"/>
    </source>
</evidence>
<dbReference type="EMBL" id="BOMI01000037">
    <property type="protein sequence ID" value="GID73649.1"/>
    <property type="molecule type" value="Genomic_DNA"/>
</dbReference>
<dbReference type="PROSITE" id="PS50906">
    <property type="entry name" value="NIT"/>
    <property type="match status" value="1"/>
</dbReference>
<comment type="caution">
    <text evidence="13">The sequence shown here is derived from an EMBL/GenBank/DDBJ whole genome shotgun (WGS) entry which is preliminary data.</text>
</comment>
<keyword evidence="14" id="KW-1185">Reference proteome</keyword>
<organism evidence="13 14">
    <name type="scientific">Paractinoplanes deccanensis</name>
    <dbReference type="NCBI Taxonomy" id="113561"/>
    <lineage>
        <taxon>Bacteria</taxon>
        <taxon>Bacillati</taxon>
        <taxon>Actinomycetota</taxon>
        <taxon>Actinomycetes</taxon>
        <taxon>Micromonosporales</taxon>
        <taxon>Micromonosporaceae</taxon>
        <taxon>Paractinoplanes</taxon>
    </lineage>
</organism>
<dbReference type="EC" id="2.7.13.3" evidence="3"/>